<comment type="caution">
    <text evidence="3">The sequence shown here is derived from an EMBL/GenBank/DDBJ whole genome shotgun (WGS) entry which is preliminary data.</text>
</comment>
<accession>A0A5C5WAA0</accession>
<gene>
    <name evidence="3" type="ORF">Pla111_10410</name>
</gene>
<protein>
    <recommendedName>
        <fullName evidence="2">3-keto-alpha-glucoside-1,2-lyase/3-keto-2-hydroxy-glucal hydratase domain-containing protein</fullName>
    </recommendedName>
</protein>
<proteinExistence type="predicted"/>
<reference evidence="3 4" key="1">
    <citation type="submission" date="2019-02" db="EMBL/GenBank/DDBJ databases">
        <title>Deep-cultivation of Planctomycetes and their phenomic and genomic characterization uncovers novel biology.</title>
        <authorList>
            <person name="Wiegand S."/>
            <person name="Jogler M."/>
            <person name="Boedeker C."/>
            <person name="Pinto D."/>
            <person name="Vollmers J."/>
            <person name="Rivas-Marin E."/>
            <person name="Kohn T."/>
            <person name="Peeters S.H."/>
            <person name="Heuer A."/>
            <person name="Rast P."/>
            <person name="Oberbeckmann S."/>
            <person name="Bunk B."/>
            <person name="Jeske O."/>
            <person name="Meyerdierks A."/>
            <person name="Storesund J.E."/>
            <person name="Kallscheuer N."/>
            <person name="Luecker S."/>
            <person name="Lage O.M."/>
            <person name="Pohl T."/>
            <person name="Merkel B.J."/>
            <person name="Hornburger P."/>
            <person name="Mueller R.-W."/>
            <person name="Bruemmer F."/>
            <person name="Labrenz M."/>
            <person name="Spormann A.M."/>
            <person name="Op Den Camp H."/>
            <person name="Overmann J."/>
            <person name="Amann R."/>
            <person name="Jetten M.S.M."/>
            <person name="Mascher T."/>
            <person name="Medema M.H."/>
            <person name="Devos D.P."/>
            <person name="Kaster A.-K."/>
            <person name="Ovreas L."/>
            <person name="Rohde M."/>
            <person name="Galperin M.Y."/>
            <person name="Jogler C."/>
        </authorList>
    </citation>
    <scope>NUCLEOTIDE SEQUENCE [LARGE SCALE GENOMIC DNA]</scope>
    <source>
        <strain evidence="3 4">Pla111</strain>
    </source>
</reference>
<sequence length="270" mass="30113" precursor="true">MMKFTKLVVPALSLVLCLFVSPSVAQTEFLPGMAWQEPPVVDPGATYEAPPSDAVVLFDGKDLSAWENGENWPVKDGVAYSGKNYLTSKQTFGDCQLHLEWSAPVPVEGEGQGRGNSGVFLMGRYEVQILDNYENPTYPEGQAGSVYKQTPPMVNAMRKPGEWNTYDIFWTCPRFNASSQLVEPAYVTVVHNGVLLLNHFALRGDTPWHRPPQYVDIGPKGPIALQDHGNPVRFRNIWVRELSPPVGEPREPLLWDHGSDEKKPLRALVE</sequence>
<dbReference type="RefSeq" id="WP_231930754.1">
    <property type="nucleotide sequence ID" value="NZ_SJPH01000002.1"/>
</dbReference>
<evidence type="ECO:0000313" key="4">
    <source>
        <dbReference type="Proteomes" id="UP000318995"/>
    </source>
</evidence>
<feature type="chain" id="PRO_5022986006" description="3-keto-alpha-glucoside-1,2-lyase/3-keto-2-hydroxy-glucal hydratase domain-containing protein" evidence="1">
    <location>
        <begin position="26"/>
        <end position="270"/>
    </location>
</feature>
<dbReference type="AlphaFoldDB" id="A0A5C5WAA0"/>
<feature type="signal peptide" evidence="1">
    <location>
        <begin position="1"/>
        <end position="25"/>
    </location>
</feature>
<keyword evidence="1" id="KW-0732">Signal</keyword>
<keyword evidence="4" id="KW-1185">Reference proteome</keyword>
<evidence type="ECO:0000313" key="3">
    <source>
        <dbReference type="EMBL" id="TWT47427.1"/>
    </source>
</evidence>
<name>A0A5C5WAA0_9BACT</name>
<evidence type="ECO:0000256" key="1">
    <source>
        <dbReference type="SAM" id="SignalP"/>
    </source>
</evidence>
<dbReference type="Proteomes" id="UP000318995">
    <property type="component" value="Unassembled WGS sequence"/>
</dbReference>
<organism evidence="3 4">
    <name type="scientific">Botrimarina hoheduenensis</name>
    <dbReference type="NCBI Taxonomy" id="2528000"/>
    <lineage>
        <taxon>Bacteria</taxon>
        <taxon>Pseudomonadati</taxon>
        <taxon>Planctomycetota</taxon>
        <taxon>Planctomycetia</taxon>
        <taxon>Pirellulales</taxon>
        <taxon>Lacipirellulaceae</taxon>
        <taxon>Botrimarina</taxon>
    </lineage>
</organism>
<dbReference type="EMBL" id="SJPH01000002">
    <property type="protein sequence ID" value="TWT47427.1"/>
    <property type="molecule type" value="Genomic_DNA"/>
</dbReference>
<evidence type="ECO:0000259" key="2">
    <source>
        <dbReference type="Pfam" id="PF06439"/>
    </source>
</evidence>
<dbReference type="Gene3D" id="2.60.120.560">
    <property type="entry name" value="Exo-inulinase, domain 1"/>
    <property type="match status" value="1"/>
</dbReference>
<feature type="domain" description="3-keto-alpha-glucoside-1,2-lyase/3-keto-2-hydroxy-glucal hydratase" evidence="2">
    <location>
        <begin position="54"/>
        <end position="240"/>
    </location>
</feature>
<dbReference type="Pfam" id="PF06439">
    <property type="entry name" value="3keto-disac_hyd"/>
    <property type="match status" value="1"/>
</dbReference>
<dbReference type="InterPro" id="IPR010496">
    <property type="entry name" value="AL/BT2_dom"/>
</dbReference>
<dbReference type="GO" id="GO:0016787">
    <property type="term" value="F:hydrolase activity"/>
    <property type="evidence" value="ECO:0007669"/>
    <property type="project" value="InterPro"/>
</dbReference>